<gene>
    <name evidence="5" type="ORF">COMA1_10600</name>
</gene>
<dbReference type="Pfam" id="PF08240">
    <property type="entry name" value="ADH_N"/>
    <property type="match status" value="1"/>
</dbReference>
<organism evidence="5 6">
    <name type="scientific">Candidatus Nitrospira nitrosa</name>
    <dbReference type="NCBI Taxonomy" id="1742972"/>
    <lineage>
        <taxon>Bacteria</taxon>
        <taxon>Pseudomonadati</taxon>
        <taxon>Nitrospirota</taxon>
        <taxon>Nitrospiria</taxon>
        <taxon>Nitrospirales</taxon>
        <taxon>Nitrospiraceae</taxon>
        <taxon>Nitrospira</taxon>
    </lineage>
</organism>
<dbReference type="EMBL" id="CZQA01000001">
    <property type="protein sequence ID" value="CUS32380.1"/>
    <property type="molecule type" value="Genomic_DNA"/>
</dbReference>
<keyword evidence="3" id="KW-0560">Oxidoreductase</keyword>
<dbReference type="GO" id="GO:0016491">
    <property type="term" value="F:oxidoreductase activity"/>
    <property type="evidence" value="ECO:0007669"/>
    <property type="project" value="UniProtKB-KW"/>
</dbReference>
<dbReference type="InterPro" id="IPR036291">
    <property type="entry name" value="NAD(P)-bd_dom_sf"/>
</dbReference>
<evidence type="ECO:0000259" key="4">
    <source>
        <dbReference type="SMART" id="SM00829"/>
    </source>
</evidence>
<dbReference type="OrthoDB" id="9785812at2"/>
<evidence type="ECO:0000313" key="6">
    <source>
        <dbReference type="Proteomes" id="UP000199032"/>
    </source>
</evidence>
<dbReference type="NCBIfam" id="TIGR02817">
    <property type="entry name" value="adh_fam_1"/>
    <property type="match status" value="1"/>
</dbReference>
<evidence type="ECO:0000256" key="1">
    <source>
        <dbReference type="ARBA" id="ARBA00010371"/>
    </source>
</evidence>
<dbReference type="InterPro" id="IPR013154">
    <property type="entry name" value="ADH-like_N"/>
</dbReference>
<dbReference type="PANTHER" id="PTHR44154:SF1">
    <property type="entry name" value="QUINONE OXIDOREDUCTASE"/>
    <property type="match status" value="1"/>
</dbReference>
<evidence type="ECO:0000256" key="2">
    <source>
        <dbReference type="ARBA" id="ARBA00022857"/>
    </source>
</evidence>
<dbReference type="AlphaFoldDB" id="A0A0S4L3T9"/>
<reference evidence="5 6" key="1">
    <citation type="submission" date="2015-10" db="EMBL/GenBank/DDBJ databases">
        <authorList>
            <person name="Gilbert D.G."/>
        </authorList>
    </citation>
    <scope>NUCLEOTIDE SEQUENCE [LARGE SCALE GENOMIC DNA]</scope>
    <source>
        <strain evidence="5">COMA1</strain>
    </source>
</reference>
<keyword evidence="6" id="KW-1185">Reference proteome</keyword>
<dbReference type="InterPro" id="IPR014182">
    <property type="entry name" value="ADH_Zn_typ-1"/>
</dbReference>
<keyword evidence="2" id="KW-0521">NADP</keyword>
<dbReference type="CDD" id="cd08252">
    <property type="entry name" value="AL_MDR"/>
    <property type="match status" value="1"/>
</dbReference>
<dbReference type="SMART" id="SM00829">
    <property type="entry name" value="PKS_ER"/>
    <property type="match status" value="1"/>
</dbReference>
<keyword evidence="3" id="KW-0862">Zinc</keyword>
<dbReference type="GO" id="GO:0008270">
    <property type="term" value="F:zinc ion binding"/>
    <property type="evidence" value="ECO:0007669"/>
    <property type="project" value="InterPro"/>
</dbReference>
<dbReference type="SUPFAM" id="SSF50129">
    <property type="entry name" value="GroES-like"/>
    <property type="match status" value="1"/>
</dbReference>
<dbReference type="InterPro" id="IPR013149">
    <property type="entry name" value="ADH-like_C"/>
</dbReference>
<comment type="similarity">
    <text evidence="1 3">Belongs to the zinc-containing alcohol dehydrogenase family. Quinone oxidoreductase subfamily.</text>
</comment>
<feature type="domain" description="Enoyl reductase (ER)" evidence="4">
    <location>
        <begin position="14"/>
        <end position="328"/>
    </location>
</feature>
<dbReference type="SUPFAM" id="SSF51735">
    <property type="entry name" value="NAD(P)-binding Rossmann-fold domains"/>
    <property type="match status" value="1"/>
</dbReference>
<dbReference type="Gene3D" id="3.90.180.10">
    <property type="entry name" value="Medium-chain alcohol dehydrogenases, catalytic domain"/>
    <property type="match status" value="1"/>
</dbReference>
<sequence>MKALGYTQAHKLDAFNLQLTELPDPIPTGHDLLVEVKAIGLNPIDYKIRSRRSGTDGKPVILGWDAAGIVRACGNDAVHFKVGDEVFYSGDLNRAGCYASWQLVDERLVAMKPKNLSFAEAAALPLTSLTAYEMLFEKMRLTGPDRKTILIIGGAGGVGSQAIQLLKLKTPLTVIATAFRSESRQWATSLGADHVVSHQDFVSDIRALGVQFVDCIFSTTHSGQHWTNMAEIVAPFGEIGLIDDADGLDISIFKRKAVSLHWELMFTKSMFDYRMESQGRILAEVKDCVEAGKMRTTANKVLHGLTVEHLRAGHTMLEQHTSIGKVVVQL</sequence>
<dbReference type="InterPro" id="IPR020843">
    <property type="entry name" value="ER"/>
</dbReference>
<keyword evidence="3" id="KW-0479">Metal-binding</keyword>
<dbReference type="STRING" id="1742972.COMA1_10600"/>
<evidence type="ECO:0000256" key="3">
    <source>
        <dbReference type="RuleBase" id="RU364000"/>
    </source>
</evidence>
<dbReference type="Gene3D" id="3.40.50.720">
    <property type="entry name" value="NAD(P)-binding Rossmann-like Domain"/>
    <property type="match status" value="1"/>
</dbReference>
<protein>
    <recommendedName>
        <fullName evidence="3">Zinc-type alcohol dehydrogenase-like protein</fullName>
    </recommendedName>
</protein>
<dbReference type="Pfam" id="PF00107">
    <property type="entry name" value="ADH_zinc_N"/>
    <property type="match status" value="1"/>
</dbReference>
<dbReference type="Proteomes" id="UP000199032">
    <property type="component" value="Unassembled WGS sequence"/>
</dbReference>
<proteinExistence type="inferred from homology"/>
<dbReference type="InterPro" id="IPR051603">
    <property type="entry name" value="Zinc-ADH_QOR/CCCR"/>
</dbReference>
<dbReference type="InterPro" id="IPR011032">
    <property type="entry name" value="GroES-like_sf"/>
</dbReference>
<accession>A0A0S4L3T9</accession>
<dbReference type="PANTHER" id="PTHR44154">
    <property type="entry name" value="QUINONE OXIDOREDUCTASE"/>
    <property type="match status" value="1"/>
</dbReference>
<name>A0A0S4L3T9_9BACT</name>
<dbReference type="RefSeq" id="WP_090743474.1">
    <property type="nucleotide sequence ID" value="NZ_CZQA01000001.1"/>
</dbReference>
<evidence type="ECO:0000313" key="5">
    <source>
        <dbReference type="EMBL" id="CUS32380.1"/>
    </source>
</evidence>